<dbReference type="Gene3D" id="3.90.660.10">
    <property type="match status" value="1"/>
</dbReference>
<dbReference type="SUPFAM" id="SSF51905">
    <property type="entry name" value="FAD/NAD(P)-binding domain"/>
    <property type="match status" value="1"/>
</dbReference>
<dbReference type="PANTHER" id="PTHR43563:SF14">
    <property type="entry name" value="AMINE OXIDASE"/>
    <property type="match status" value="1"/>
</dbReference>
<keyword evidence="9" id="KW-1185">Reference proteome</keyword>
<dbReference type="InterPro" id="IPR006175">
    <property type="entry name" value="YjgF/YER057c/UK114"/>
</dbReference>
<dbReference type="STRING" id="1182543.W9X8D6"/>
<keyword evidence="6" id="KW-0274">FAD</keyword>
<dbReference type="GO" id="GO:0097621">
    <property type="term" value="F:monoamine oxidase activity"/>
    <property type="evidence" value="ECO:0007669"/>
    <property type="project" value="UniProtKB-EC"/>
</dbReference>
<dbReference type="SUPFAM" id="SSF55298">
    <property type="entry name" value="YjgF-like"/>
    <property type="match status" value="1"/>
</dbReference>
<dbReference type="AlphaFoldDB" id="W9X8D6"/>
<evidence type="ECO:0000256" key="5">
    <source>
        <dbReference type="PIRSR" id="PIRSR601613-1"/>
    </source>
</evidence>
<dbReference type="PANTHER" id="PTHR43563">
    <property type="entry name" value="AMINE OXIDASE"/>
    <property type="match status" value="1"/>
</dbReference>
<dbReference type="InterPro" id="IPR050703">
    <property type="entry name" value="Flavin_MAO"/>
</dbReference>
<evidence type="ECO:0000256" key="6">
    <source>
        <dbReference type="RuleBase" id="RU362067"/>
    </source>
</evidence>
<feature type="binding site" evidence="5">
    <location>
        <position position="570"/>
    </location>
    <ligand>
        <name>FAD</name>
        <dbReference type="ChEBI" id="CHEBI:57692"/>
    </ligand>
</feature>
<evidence type="ECO:0000256" key="1">
    <source>
        <dbReference type="ARBA" id="ARBA00001974"/>
    </source>
</evidence>
<feature type="binding site" evidence="5">
    <location>
        <position position="154"/>
    </location>
    <ligand>
        <name>FAD</name>
        <dbReference type="ChEBI" id="CHEBI:57692"/>
    </ligand>
</feature>
<dbReference type="HOGENOM" id="CLU_004498_0_3_1"/>
<feature type="binding site" evidence="5">
    <location>
        <position position="484"/>
    </location>
    <ligand>
        <name>substrate</name>
    </ligand>
</feature>
<comment type="catalytic activity">
    <reaction evidence="4">
        <text>a secondary aliphatic amine + O2 + H2O = a primary amine + an aldehyde + H2O2</text>
        <dbReference type="Rhea" id="RHEA:26414"/>
        <dbReference type="ChEBI" id="CHEBI:15377"/>
        <dbReference type="ChEBI" id="CHEBI:15379"/>
        <dbReference type="ChEBI" id="CHEBI:16240"/>
        <dbReference type="ChEBI" id="CHEBI:17478"/>
        <dbReference type="ChEBI" id="CHEBI:58855"/>
        <dbReference type="ChEBI" id="CHEBI:65296"/>
        <dbReference type="EC" id="1.4.3.4"/>
    </reaction>
</comment>
<dbReference type="Pfam" id="PF01042">
    <property type="entry name" value="Ribonuc_L-PSP"/>
    <property type="match status" value="1"/>
</dbReference>
<dbReference type="RefSeq" id="XP_007741754.1">
    <property type="nucleotide sequence ID" value="XM_007743564.1"/>
</dbReference>
<dbReference type="InterPro" id="IPR036188">
    <property type="entry name" value="FAD/NAD-bd_sf"/>
</dbReference>
<keyword evidence="3 6" id="KW-0560">Oxidoreductase</keyword>
<proteinExistence type="inferred from homology"/>
<dbReference type="EMBL" id="AMGX01000004">
    <property type="protein sequence ID" value="EXJ73191.1"/>
    <property type="molecule type" value="Genomic_DNA"/>
</dbReference>
<dbReference type="Pfam" id="PF01593">
    <property type="entry name" value="Amino_oxidase"/>
    <property type="match status" value="1"/>
</dbReference>
<dbReference type="Gene3D" id="3.30.1330.40">
    <property type="entry name" value="RutC-like"/>
    <property type="match status" value="1"/>
</dbReference>
<gene>
    <name evidence="8" type="ORF">A1O5_02951</name>
</gene>
<evidence type="ECO:0000313" key="8">
    <source>
        <dbReference type="EMBL" id="EXJ73191.1"/>
    </source>
</evidence>
<feature type="binding site" evidence="5">
    <location>
        <begin position="173"/>
        <end position="174"/>
    </location>
    <ligand>
        <name>FAD</name>
        <dbReference type="ChEBI" id="CHEBI:57692"/>
    </ligand>
</feature>
<dbReference type="GeneID" id="19187681"/>
<dbReference type="EC" id="1.4.3.-" evidence="6"/>
<name>W9X8D6_9EURO</name>
<sequence length="602" mass="65685">MSYQKENPSVRSVDPHGVWHPGPVFSQVSTTTGPVRIVATSGQVGIDENNNIVADTDAQIVQAFTNLERALAAAGAVVKDVYKLVWYVVDFDPNHRLYRPHLIKFLDGHSPATTLVPVPCLAEPGLKFEIEAYAAVRLELPRTVDVVVVGAGLSGLKAASDVQKAGYSCLVVEARDRVGGKTWSHDPLGNGRNVDVGACWINDTNQAKVYDLAKSLGLKLVQQYVEGDVIQDDIGGGLSTFKYGTNPRDLAEKNGVENMVYIRDLFEHTCQTIDIRNPTGAGKDFDTYNLEQWVKMQGGGETALASVRVWTRVMLGLEPSEISTLFFLDYCKSGGGLMQMRSDKKNGGQYYKLAQGTQALSVGLAESLAPGSIVLNSPVRRIEQAPEAILVSTGRGEIHGRRVIVSVPTPLYKEITFEPPLPKAKEQLSQANKLGCTFKVMLLYAEPWWRASGLCGMVQSFQGPVCVTRDSSIEETGNYSLTCFAGGKPGRDLLALARKERHDAVLSFVRRVFGPFTKTIPEPLAITDHPWIQDQWSQGCPCPAAPPGAMTNHGHALRTPHLRAHFVGTETAFEWKGYLDGAVRSGERGAKEVIQALSRSRL</sequence>
<comment type="caution">
    <text evidence="8">The sequence shown here is derived from an EMBL/GenBank/DDBJ whole genome shotgun (WGS) entry which is preliminary data.</text>
</comment>
<dbReference type="InterPro" id="IPR001613">
    <property type="entry name" value="Flavin_amine_oxidase"/>
</dbReference>
<dbReference type="OrthoDB" id="5046242at2759"/>
<comment type="similarity">
    <text evidence="2 6">Belongs to the flavin monoamine oxidase family.</text>
</comment>
<reference evidence="8 9" key="1">
    <citation type="submission" date="2013-03" db="EMBL/GenBank/DDBJ databases">
        <title>The Genome Sequence of Cladophialophora psammophila CBS 110553.</title>
        <authorList>
            <consortium name="The Broad Institute Genomics Platform"/>
            <person name="Cuomo C."/>
            <person name="de Hoog S."/>
            <person name="Gorbushina A."/>
            <person name="Walker B."/>
            <person name="Young S.K."/>
            <person name="Zeng Q."/>
            <person name="Gargeya S."/>
            <person name="Fitzgerald M."/>
            <person name="Haas B."/>
            <person name="Abouelleil A."/>
            <person name="Allen A.W."/>
            <person name="Alvarado L."/>
            <person name="Arachchi H.M."/>
            <person name="Berlin A.M."/>
            <person name="Chapman S.B."/>
            <person name="Gainer-Dewar J."/>
            <person name="Goldberg J."/>
            <person name="Griggs A."/>
            <person name="Gujja S."/>
            <person name="Hansen M."/>
            <person name="Howarth C."/>
            <person name="Imamovic A."/>
            <person name="Ireland A."/>
            <person name="Larimer J."/>
            <person name="McCowan C."/>
            <person name="Murphy C."/>
            <person name="Pearson M."/>
            <person name="Poon T.W."/>
            <person name="Priest M."/>
            <person name="Roberts A."/>
            <person name="Saif S."/>
            <person name="Shea T."/>
            <person name="Sisk P."/>
            <person name="Sykes S."/>
            <person name="Wortman J."/>
            <person name="Nusbaum C."/>
            <person name="Birren B."/>
        </authorList>
    </citation>
    <scope>NUCLEOTIDE SEQUENCE [LARGE SCALE GENOMIC DNA]</scope>
    <source>
        <strain evidence="8 9">CBS 110553</strain>
    </source>
</reference>
<organism evidence="8 9">
    <name type="scientific">Cladophialophora psammophila CBS 110553</name>
    <dbReference type="NCBI Taxonomy" id="1182543"/>
    <lineage>
        <taxon>Eukaryota</taxon>
        <taxon>Fungi</taxon>
        <taxon>Dikarya</taxon>
        <taxon>Ascomycota</taxon>
        <taxon>Pezizomycotina</taxon>
        <taxon>Eurotiomycetes</taxon>
        <taxon>Chaetothyriomycetidae</taxon>
        <taxon>Chaetothyriales</taxon>
        <taxon>Herpotrichiellaceae</taxon>
        <taxon>Cladophialophora</taxon>
    </lineage>
</organism>
<comment type="cofactor">
    <cofactor evidence="1 6">
        <name>FAD</name>
        <dbReference type="ChEBI" id="CHEBI:57692"/>
    </cofactor>
</comment>
<dbReference type="CDD" id="cd00448">
    <property type="entry name" value="YjgF_YER057c_UK114_family"/>
    <property type="match status" value="1"/>
</dbReference>
<protein>
    <recommendedName>
        <fullName evidence="6">Amine oxidase</fullName>
        <ecNumber evidence="6">1.4.3.-</ecNumber>
    </recommendedName>
</protein>
<evidence type="ECO:0000256" key="3">
    <source>
        <dbReference type="ARBA" id="ARBA00023002"/>
    </source>
</evidence>
<dbReference type="InterPro" id="IPR035959">
    <property type="entry name" value="RutC-like_sf"/>
</dbReference>
<dbReference type="Gene3D" id="3.50.50.60">
    <property type="entry name" value="FAD/NAD(P)-binding domain"/>
    <property type="match status" value="1"/>
</dbReference>
<feature type="domain" description="Amine oxidase" evidence="7">
    <location>
        <begin position="153"/>
        <end position="594"/>
    </location>
</feature>
<accession>W9X8D6</accession>
<dbReference type="PRINTS" id="PR00757">
    <property type="entry name" value="AMINEOXDASEF"/>
</dbReference>
<feature type="binding site" evidence="5">
    <location>
        <position position="379"/>
    </location>
    <ligand>
        <name>FAD</name>
        <dbReference type="ChEBI" id="CHEBI:57692"/>
    </ligand>
</feature>
<evidence type="ECO:0000313" key="9">
    <source>
        <dbReference type="Proteomes" id="UP000019471"/>
    </source>
</evidence>
<evidence type="ECO:0000256" key="4">
    <source>
        <dbReference type="ARBA" id="ARBA00048448"/>
    </source>
</evidence>
<dbReference type="SUPFAM" id="SSF54373">
    <property type="entry name" value="FAD-linked reductases, C-terminal domain"/>
    <property type="match status" value="1"/>
</dbReference>
<evidence type="ECO:0000256" key="2">
    <source>
        <dbReference type="ARBA" id="ARBA00005995"/>
    </source>
</evidence>
<dbReference type="Gene3D" id="1.10.405.10">
    <property type="entry name" value="Guanine Nucleotide Dissociation Inhibitor, domain 1"/>
    <property type="match status" value="1"/>
</dbReference>
<dbReference type="Proteomes" id="UP000019471">
    <property type="component" value="Unassembled WGS sequence"/>
</dbReference>
<keyword evidence="6" id="KW-0285">Flavoprotein</keyword>
<evidence type="ECO:0000259" key="7">
    <source>
        <dbReference type="Pfam" id="PF01593"/>
    </source>
</evidence>
<dbReference type="eggNOG" id="KOG0029">
    <property type="taxonomic scope" value="Eukaryota"/>
</dbReference>
<dbReference type="InterPro" id="IPR002937">
    <property type="entry name" value="Amino_oxidase"/>
</dbReference>